<comment type="caution">
    <text evidence="3">The sequence shown here is derived from an EMBL/GenBank/DDBJ whole genome shotgun (WGS) entry which is preliminary data.</text>
</comment>
<evidence type="ECO:0000313" key="3">
    <source>
        <dbReference type="EMBL" id="MBT0962274.1"/>
    </source>
</evidence>
<organism evidence="3 4">
    <name type="scientific">Denitromonas iodatirespirans</name>
    <dbReference type="NCBI Taxonomy" id="2795389"/>
    <lineage>
        <taxon>Bacteria</taxon>
        <taxon>Pseudomonadati</taxon>
        <taxon>Pseudomonadota</taxon>
        <taxon>Betaproteobacteria</taxon>
        <taxon>Rhodocyclales</taxon>
        <taxon>Zoogloeaceae</taxon>
        <taxon>Denitromonas</taxon>
    </lineage>
</organism>
<dbReference type="Pfam" id="PF12158">
    <property type="entry name" value="DUF3592"/>
    <property type="match status" value="1"/>
</dbReference>
<feature type="transmembrane region" description="Helical" evidence="1">
    <location>
        <begin position="138"/>
        <end position="157"/>
    </location>
</feature>
<evidence type="ECO:0000313" key="4">
    <source>
        <dbReference type="Proteomes" id="UP000694660"/>
    </source>
</evidence>
<keyword evidence="1" id="KW-0472">Membrane</keyword>
<dbReference type="Proteomes" id="UP000694660">
    <property type="component" value="Unassembled WGS sequence"/>
</dbReference>
<keyword evidence="1" id="KW-1133">Transmembrane helix</keyword>
<proteinExistence type="predicted"/>
<accession>A0A944H8J4</accession>
<dbReference type="EMBL" id="JAEKFT010000015">
    <property type="protein sequence ID" value="MBT0962274.1"/>
    <property type="molecule type" value="Genomic_DNA"/>
</dbReference>
<evidence type="ECO:0000259" key="2">
    <source>
        <dbReference type="Pfam" id="PF12158"/>
    </source>
</evidence>
<evidence type="ECO:0000256" key="1">
    <source>
        <dbReference type="SAM" id="Phobius"/>
    </source>
</evidence>
<protein>
    <submittedName>
        <fullName evidence="3">DUF3592 domain-containing protein</fullName>
    </submittedName>
</protein>
<dbReference type="AlphaFoldDB" id="A0A944H8J4"/>
<feature type="transmembrane region" description="Helical" evidence="1">
    <location>
        <begin position="12"/>
        <end position="32"/>
    </location>
</feature>
<gene>
    <name evidence="3" type="ORF">I8J34_13930</name>
</gene>
<dbReference type="InterPro" id="IPR021994">
    <property type="entry name" value="DUF3592"/>
</dbReference>
<feature type="domain" description="DUF3592" evidence="2">
    <location>
        <begin position="44"/>
        <end position="133"/>
    </location>
</feature>
<sequence>MIEMLLKQVEPPLLIVFSGALLGAFYTFVFLLPRYASSRKWPSVSGEVVRSELSKKTTRGTGTTVSKVYEALVEYSYMIGGKSFTSRRIEFLYLRSNSESFHQKLLSHYPLGAQVQVFYNPDKPSEAVLKPGISSGGWFLVAFLAIVLSVLGITIFVKTHSA</sequence>
<name>A0A944H8J4_DENI1</name>
<keyword evidence="1" id="KW-0812">Transmembrane</keyword>
<reference evidence="4" key="1">
    <citation type="journal article" date="2022" name="ISME J.">
        <title>Genetic and phylogenetic analysis of dissimilatory iodate-reducing bacteria identifies potential niches across the world's oceans.</title>
        <authorList>
            <person name="Reyes-Umana V."/>
            <person name="Henning Z."/>
            <person name="Lee K."/>
            <person name="Barnum T.P."/>
            <person name="Coates J.D."/>
        </authorList>
    </citation>
    <scope>NUCLEOTIDE SEQUENCE [LARGE SCALE GENOMIC DNA]</scope>
    <source>
        <strain evidence="4">IR12</strain>
    </source>
</reference>
<keyword evidence="4" id="KW-1185">Reference proteome</keyword>